<dbReference type="GO" id="GO:0034727">
    <property type="term" value="P:piecemeal microautophagy of the nucleus"/>
    <property type="evidence" value="ECO:0007669"/>
    <property type="project" value="TreeGrafter"/>
</dbReference>
<evidence type="ECO:0000256" key="10">
    <source>
        <dbReference type="ARBA" id="ARBA00024479"/>
    </source>
</evidence>
<reference evidence="14 15" key="1">
    <citation type="journal article" date="2015" name="BMC Genomics">
        <title>Gene expression during zombie ant biting behavior reflects the complexity underlying fungal parasitic behavioral manipulation.</title>
        <authorList>
            <person name="de Bekker C."/>
            <person name="Ohm R.A."/>
            <person name="Loreto R.G."/>
            <person name="Sebastian A."/>
            <person name="Albert I."/>
            <person name="Merrow M."/>
            <person name="Brachmann A."/>
            <person name="Hughes D.P."/>
        </authorList>
    </citation>
    <scope>NUCLEOTIDE SEQUENCE [LARGE SCALE GENOMIC DNA]</scope>
    <source>
        <strain evidence="14 15">SC16a</strain>
    </source>
</reference>
<evidence type="ECO:0000256" key="12">
    <source>
        <dbReference type="ARBA" id="ARBA00024631"/>
    </source>
</evidence>
<feature type="region of interest" description="Disordered" evidence="13">
    <location>
        <begin position="245"/>
        <end position="272"/>
    </location>
</feature>
<comment type="catalytic activity">
    <reaction evidence="11">
        <text>a 1,2-diacyl-sn-glycero-3-phosphoethanolamine(in) = a 1,2-diacyl-sn-glycero-3-phosphoethanolamine(out)</text>
        <dbReference type="Rhea" id="RHEA:38895"/>
        <dbReference type="ChEBI" id="CHEBI:64612"/>
    </reaction>
</comment>
<evidence type="ECO:0000313" key="14">
    <source>
        <dbReference type="EMBL" id="PFH57438.1"/>
    </source>
</evidence>
<evidence type="ECO:0000256" key="13">
    <source>
        <dbReference type="SAM" id="MobiDB-lite"/>
    </source>
</evidence>
<evidence type="ECO:0000256" key="3">
    <source>
        <dbReference type="ARBA" id="ARBA00009714"/>
    </source>
</evidence>
<evidence type="ECO:0000256" key="6">
    <source>
        <dbReference type="ARBA" id="ARBA00022824"/>
    </source>
</evidence>
<feature type="region of interest" description="Disordered" evidence="13">
    <location>
        <begin position="894"/>
        <end position="944"/>
    </location>
</feature>
<keyword evidence="6" id="KW-0256">Endoplasmic reticulum</keyword>
<evidence type="ECO:0000256" key="7">
    <source>
        <dbReference type="ARBA" id="ARBA00023006"/>
    </source>
</evidence>
<gene>
    <name evidence="14" type="ORF">XA68_15056</name>
</gene>
<feature type="region of interest" description="Disordered" evidence="13">
    <location>
        <begin position="501"/>
        <end position="609"/>
    </location>
</feature>
<dbReference type="Proteomes" id="UP000037136">
    <property type="component" value="Unassembled WGS sequence"/>
</dbReference>
<comment type="catalytic activity">
    <reaction evidence="10">
        <text>a 1,2-diacyl-sn-glycero-3-phospho-L-serine(in) = a 1,2-diacyl-sn-glycero-3-phospho-L-serine(out)</text>
        <dbReference type="Rhea" id="RHEA:38663"/>
        <dbReference type="ChEBI" id="CHEBI:57262"/>
    </reaction>
</comment>
<evidence type="ECO:0000256" key="1">
    <source>
        <dbReference type="ARBA" id="ARBA00004406"/>
    </source>
</evidence>
<evidence type="ECO:0000256" key="2">
    <source>
        <dbReference type="ARBA" id="ARBA00004623"/>
    </source>
</evidence>
<feature type="compositionally biased region" description="Polar residues" evidence="13">
    <location>
        <begin position="554"/>
        <end position="563"/>
    </location>
</feature>
<dbReference type="GO" id="GO:0034045">
    <property type="term" value="C:phagophore assembly site membrane"/>
    <property type="evidence" value="ECO:0007669"/>
    <property type="project" value="UniProtKB-SubCell"/>
</dbReference>
<organism evidence="14 15">
    <name type="scientific">Ophiocordyceps unilateralis</name>
    <name type="common">Zombie-ant fungus</name>
    <name type="synonym">Torrubia unilateralis</name>
    <dbReference type="NCBI Taxonomy" id="268505"/>
    <lineage>
        <taxon>Eukaryota</taxon>
        <taxon>Fungi</taxon>
        <taxon>Dikarya</taxon>
        <taxon>Ascomycota</taxon>
        <taxon>Pezizomycotina</taxon>
        <taxon>Sordariomycetes</taxon>
        <taxon>Hypocreomycetidae</taxon>
        <taxon>Hypocreales</taxon>
        <taxon>Ophiocordycipitaceae</taxon>
        <taxon>Ophiocordyceps</taxon>
    </lineage>
</organism>
<comment type="caution">
    <text evidence="14">The sequence shown here is derived from an EMBL/GenBank/DDBJ whole genome shotgun (WGS) entry which is preliminary data.</text>
</comment>
<comment type="similarity">
    <text evidence="3">Belongs to the ATG2 family.</text>
</comment>
<dbReference type="GO" id="GO:0006869">
    <property type="term" value="P:lipid transport"/>
    <property type="evidence" value="ECO:0007669"/>
    <property type="project" value="UniProtKB-KW"/>
</dbReference>
<name>A0A2A9P7Z6_OPHUN</name>
<comment type="catalytic activity">
    <reaction evidence="12">
        <text>a 1,2-diacyl-sn-glycero-3-phosphocholine(in) = a 1,2-diacyl-sn-glycero-3-phosphocholine(out)</text>
        <dbReference type="Rhea" id="RHEA:38571"/>
        <dbReference type="ChEBI" id="CHEBI:57643"/>
    </reaction>
</comment>
<dbReference type="GO" id="GO:0000045">
    <property type="term" value="P:autophagosome assembly"/>
    <property type="evidence" value="ECO:0007669"/>
    <property type="project" value="TreeGrafter"/>
</dbReference>
<dbReference type="GO" id="GO:0032266">
    <property type="term" value="F:phosphatidylinositol-3-phosphate binding"/>
    <property type="evidence" value="ECO:0007669"/>
    <property type="project" value="TreeGrafter"/>
</dbReference>
<dbReference type="GO" id="GO:0043495">
    <property type="term" value="F:protein-membrane adaptor activity"/>
    <property type="evidence" value="ECO:0007669"/>
    <property type="project" value="TreeGrafter"/>
</dbReference>
<feature type="compositionally biased region" description="Low complexity" evidence="13">
    <location>
        <begin position="296"/>
        <end position="329"/>
    </location>
</feature>
<protein>
    <recommendedName>
        <fullName evidence="4">Autophagy-related protein 2</fullName>
    </recommendedName>
</protein>
<dbReference type="GO" id="GO:0000422">
    <property type="term" value="P:autophagy of mitochondrion"/>
    <property type="evidence" value="ECO:0007669"/>
    <property type="project" value="TreeGrafter"/>
</dbReference>
<dbReference type="STRING" id="268505.A0A2A9P7Z6"/>
<comment type="subcellular location">
    <subcellularLocation>
        <location evidence="1">Endoplasmic reticulum membrane</location>
        <topology evidence="1">Peripheral membrane protein</topology>
    </subcellularLocation>
    <subcellularLocation>
        <location evidence="2">Preautophagosomal structure membrane</location>
        <topology evidence="2">Peripheral membrane protein</topology>
    </subcellularLocation>
</comment>
<accession>A0A2A9P7Z6</accession>
<feature type="region of interest" description="Disordered" evidence="13">
    <location>
        <begin position="439"/>
        <end position="458"/>
    </location>
</feature>
<feature type="compositionally biased region" description="Basic and acidic residues" evidence="13">
    <location>
        <begin position="341"/>
        <end position="360"/>
    </location>
</feature>
<evidence type="ECO:0000256" key="4">
    <source>
        <dbReference type="ARBA" id="ARBA00018070"/>
    </source>
</evidence>
<feature type="region of interest" description="Disordered" evidence="13">
    <location>
        <begin position="373"/>
        <end position="415"/>
    </location>
</feature>
<reference evidence="14 15" key="2">
    <citation type="journal article" date="2017" name="Sci. Rep.">
        <title>Ant-infecting Ophiocordyceps genomes reveal a high diversity of potential behavioral manipulation genes and a possible major role for enterotoxins.</title>
        <authorList>
            <person name="de Bekker C."/>
            <person name="Ohm R.A."/>
            <person name="Evans H.C."/>
            <person name="Brachmann A."/>
            <person name="Hughes D.P."/>
        </authorList>
    </citation>
    <scope>NUCLEOTIDE SEQUENCE [LARGE SCALE GENOMIC DNA]</scope>
    <source>
        <strain evidence="14 15">SC16a</strain>
    </source>
</reference>
<dbReference type="OrthoDB" id="18982at2759"/>
<evidence type="ECO:0000256" key="8">
    <source>
        <dbReference type="ARBA" id="ARBA00023055"/>
    </source>
</evidence>
<keyword evidence="9" id="KW-0472">Membrane</keyword>
<evidence type="ECO:0000256" key="11">
    <source>
        <dbReference type="ARBA" id="ARBA00024615"/>
    </source>
</evidence>
<keyword evidence="5" id="KW-0813">Transport</keyword>
<dbReference type="Pfam" id="PF13329">
    <property type="entry name" value="ATG2_CAD"/>
    <property type="match status" value="1"/>
</dbReference>
<keyword evidence="7" id="KW-0072">Autophagy</keyword>
<feature type="compositionally biased region" description="Basic and acidic residues" evidence="13">
    <location>
        <begin position="652"/>
        <end position="664"/>
    </location>
</feature>
<dbReference type="PANTHER" id="PTHR13190:SF1">
    <property type="entry name" value="AUTOPHAGY-RELATED 2, ISOFORM A"/>
    <property type="match status" value="1"/>
</dbReference>
<feature type="compositionally biased region" description="Low complexity" evidence="13">
    <location>
        <begin position="1715"/>
        <end position="1732"/>
    </location>
</feature>
<feature type="region of interest" description="Disordered" evidence="13">
    <location>
        <begin position="650"/>
        <end position="669"/>
    </location>
</feature>
<evidence type="ECO:0000256" key="9">
    <source>
        <dbReference type="ARBA" id="ARBA00023136"/>
    </source>
</evidence>
<proteinExistence type="inferred from homology"/>
<evidence type="ECO:0000313" key="15">
    <source>
        <dbReference type="Proteomes" id="UP000037136"/>
    </source>
</evidence>
<dbReference type="PANTHER" id="PTHR13190">
    <property type="entry name" value="AUTOPHAGY-RELATED 2, ISOFORM A"/>
    <property type="match status" value="1"/>
</dbReference>
<feature type="region of interest" description="Disordered" evidence="13">
    <location>
        <begin position="1709"/>
        <end position="1741"/>
    </location>
</feature>
<dbReference type="InterPro" id="IPR026849">
    <property type="entry name" value="ATG2"/>
</dbReference>
<feature type="region of interest" description="Disordered" evidence="13">
    <location>
        <begin position="296"/>
        <end position="360"/>
    </location>
</feature>
<evidence type="ECO:0000256" key="5">
    <source>
        <dbReference type="ARBA" id="ARBA00022448"/>
    </source>
</evidence>
<feature type="compositionally biased region" description="Polar residues" evidence="13">
    <location>
        <begin position="513"/>
        <end position="527"/>
    </location>
</feature>
<dbReference type="GO" id="GO:0061723">
    <property type="term" value="P:glycophagy"/>
    <property type="evidence" value="ECO:0007669"/>
    <property type="project" value="TreeGrafter"/>
</dbReference>
<keyword evidence="15" id="KW-1185">Reference proteome</keyword>
<feature type="compositionally biased region" description="Basic and acidic residues" evidence="13">
    <location>
        <begin position="591"/>
        <end position="603"/>
    </location>
</feature>
<keyword evidence="8" id="KW-0445">Lipid transport</keyword>
<dbReference type="GO" id="GO:0005789">
    <property type="term" value="C:endoplasmic reticulum membrane"/>
    <property type="evidence" value="ECO:0007669"/>
    <property type="project" value="UniProtKB-SubCell"/>
</dbReference>
<sequence>MAAFLPSFRSSSMPKRLLRYALSRLDLLDAEALDMDNLEFAIGRNTVFEFRDVGLKLKKLDKLLQLPAALQLSRAKVLLLRVTVPMDFYTSPITVDVDGVEVIIKVDSADRHVPDLQTPSSVDPVPNTVDLAQSFLETQPSVERKRLEEALLSETQDIAASVSVSEDDGSSEDDIHALGTGQPLSLPVFLADFLQGIVDRTQVRINHVSFQLDMHVPAADAGPPPHPVEPVSFQIALESIEVEGVTTATEASKTGEKDTPPADQPSLVPKPGKRHISLANVRAYLISETNVFSALTRSPSTTTQSAASSPVMTRGPPSRTSSSLLSQGSFREQPMASLQESFRERLSDRDYSSDSEEHPLGDSEVALAIPYDFDDQAPSTPRPQASLYGSDILPGGESVFHPTVESPPPEEPLQEHEIAASASGFSHGSLPLRLATARQPEMSGHGEPAASFSAHSRSMEDLAESHLYTHEEAESMYMSAFSSAERESMASAAPLALSGVSRRHEPAEGASAPIQQSPPESATTARSPRSVMPGAWGEESESSSSFRGFPGDGQETSGPTSPISRGENPPFVSGTRSPAPIKTEILSVDSGARDGIPERDDAPTPRGPSRVIKQIMSLDAVSIYVPSQHRQAQNQSAVPLQMQSLAMSTSSEAHEMAESSDNPRPRVQGNASAMQDENAVEVVLSPLTVDFDTSLGLLLAMAVDNLLKAVKREELVVTGKRPRRKDENKVPGFVFLARKISLNFVNHVRGVADTYERHLNPSSFAFNQDEEVLLNATLQNLSIRVSPTRIAPTSSSERVAEQDGVLTRIDLERFRFGYVDGDMISFDCGRPMSTSVRDTFLTGGHDVGIKMIRSAGSAVIDVETLPLVVQLDLQRLDETLGWFGGLSSFLNMSASTTTSRPGSPITQTSSPPPPPVFPESRRSKPVVRFEAPPVGRGGRTGIEQHGSTAMRNKINVRIGGALVELAGRECSVAAESNAIKIIGRDQGIGIACSHIRLSGPYMQNNNLRTRTDFHQSPALSAEVGGLRLELSPVPEDRDLDKLLELIIPSRSKFDDGDGGEIMVDTLLRQRRKGSVLRITVETVNVRMASPMRLVPALPKLGEEVAKLTTTVAAKYLPEDDRPGILTLAKVQKLGASVHVGGRLGLLESQMDDLEVAHITVPSLVAVAIRGVSVRRNGSEHLISSEDPSPTSSEERAPVVMARIIGDEMEPTVKLKLRHLRIEYRVPTIMDALGLDEELTTPQDFETCLAASVASLADQANQPFFRRRQAPMSHDGGGQPRHEKERPTALYIGLRDCLVGLNPLNLPSKLFLVLTDARVQAVIPPPDVTTTTTTININKASLLLIDNVAEAEATTPMGLGRRRHRRHSSSSATSPQGADLCARGFVDICYISSASVVATVKPVCANDEMATDSKQVDVELRDDLLVLETCADSTQTLIALANALKPPMPPSKEDKYRTKVVPVQDLLASISAEAFGKPEGDYDFDQDFAGAQELAGSESDDYDGNRPGSLAYSHMYEESLVGEELFDATARNSSGETTMQDTAEGVLLTGFTPSSREELTDDIGDRLVIHEDFYGLDQGRCENHRAKLWNSIKNTYDRAPDALVRCSPLRLSVRDVHVIWNLFDGYDWSRTRDVIAQAVEDVEIKATERQQQRLRSQTTMLGGLDTYEEQMEEEETIGDFLFNSIYIGIPMNRDPRELTRDINAGLNQDDEETVTETESVATTTASTSRTAYRQPHDRHGRRRRLRLNRSRRHKITFELGGVNADVVVYPSPGPTATARGGQETLSSIDVRVQTLDIFDHVPTSTWKKLATYDQDQGEREMGTNMVHLELLNVRPIPDLAASEIVMRATVLPLRLHVDQDALDFITRFFEFKDEQGSAPTPSASPASDVPFLQRAEVFDIPVKLDFKPKRVDYAGLRSGHTTEFMNFIVLDEARMVLRHVIVYGVSGFDRLGKTLNDIWTPDVRRNQLPGVVAGLAPVRSLVNIGSGFRDLVEIPLREYRKDGRVVRSISKGAAAFARTTGTELVKLGAKIAVGTQYALQGAEEMLLAERGQRVGDGDGDAFDDEDDDHLEKLDAEDQKQISLYAHQPTGVLQGIRGGYRSLTRDVNLARDAIIAVPGEVLESHSAGGAARAVLKRAPTIIFRPAVGVTKVIGQTLMGATNTMDPHNRRRIDEKYKH</sequence>
<dbReference type="GO" id="GO:0061908">
    <property type="term" value="C:phagophore"/>
    <property type="evidence" value="ECO:0007669"/>
    <property type="project" value="TreeGrafter"/>
</dbReference>
<dbReference type="EMBL" id="LAZP02000409">
    <property type="protein sequence ID" value="PFH57438.1"/>
    <property type="molecule type" value="Genomic_DNA"/>
</dbReference>
<dbReference type="GO" id="GO:0061709">
    <property type="term" value="P:reticulophagy"/>
    <property type="evidence" value="ECO:0007669"/>
    <property type="project" value="TreeGrafter"/>
</dbReference>